<gene>
    <name evidence="1" type="ORF">DAPPUDRAFT_248341</name>
</gene>
<name>E9GU76_DAPPU</name>
<dbReference type="EMBL" id="GL732565">
    <property type="protein sequence ID" value="EFX76985.1"/>
    <property type="molecule type" value="Genomic_DNA"/>
</dbReference>
<dbReference type="KEGG" id="dpx:DAPPUDRAFT_248341"/>
<evidence type="ECO:0000313" key="1">
    <source>
        <dbReference type="EMBL" id="EFX76985.1"/>
    </source>
</evidence>
<dbReference type="InParanoid" id="E9GU76"/>
<accession>E9GU76</accession>
<organism evidence="1 2">
    <name type="scientific">Daphnia pulex</name>
    <name type="common">Water flea</name>
    <dbReference type="NCBI Taxonomy" id="6669"/>
    <lineage>
        <taxon>Eukaryota</taxon>
        <taxon>Metazoa</taxon>
        <taxon>Ecdysozoa</taxon>
        <taxon>Arthropoda</taxon>
        <taxon>Crustacea</taxon>
        <taxon>Branchiopoda</taxon>
        <taxon>Diplostraca</taxon>
        <taxon>Cladocera</taxon>
        <taxon>Anomopoda</taxon>
        <taxon>Daphniidae</taxon>
        <taxon>Daphnia</taxon>
    </lineage>
</organism>
<dbReference type="Proteomes" id="UP000000305">
    <property type="component" value="Unassembled WGS sequence"/>
</dbReference>
<proteinExistence type="predicted"/>
<sequence>MGHIKDCVTKAIESYYEWMADPGNTTIVPSVLKAEFTAVGYALQYTPEERKSRIQQRSSIIIIPMGSSAFTLFRSPSDQKVRNLS</sequence>
<dbReference type="AlphaFoldDB" id="E9GU76"/>
<dbReference type="HOGENOM" id="CLU_2514957_0_0_1"/>
<evidence type="ECO:0000313" key="2">
    <source>
        <dbReference type="Proteomes" id="UP000000305"/>
    </source>
</evidence>
<protein>
    <submittedName>
        <fullName evidence="1">Uncharacterized protein</fullName>
    </submittedName>
</protein>
<keyword evidence="2" id="KW-1185">Reference proteome</keyword>
<reference evidence="1 2" key="1">
    <citation type="journal article" date="2011" name="Science">
        <title>The ecoresponsive genome of Daphnia pulex.</title>
        <authorList>
            <person name="Colbourne J.K."/>
            <person name="Pfrender M.E."/>
            <person name="Gilbert D."/>
            <person name="Thomas W.K."/>
            <person name="Tucker A."/>
            <person name="Oakley T.H."/>
            <person name="Tokishita S."/>
            <person name="Aerts A."/>
            <person name="Arnold G.J."/>
            <person name="Basu M.K."/>
            <person name="Bauer D.J."/>
            <person name="Caceres C.E."/>
            <person name="Carmel L."/>
            <person name="Casola C."/>
            <person name="Choi J.H."/>
            <person name="Detter J.C."/>
            <person name="Dong Q."/>
            <person name="Dusheyko S."/>
            <person name="Eads B.D."/>
            <person name="Frohlich T."/>
            <person name="Geiler-Samerotte K.A."/>
            <person name="Gerlach D."/>
            <person name="Hatcher P."/>
            <person name="Jogdeo S."/>
            <person name="Krijgsveld J."/>
            <person name="Kriventseva E.V."/>
            <person name="Kultz D."/>
            <person name="Laforsch C."/>
            <person name="Lindquist E."/>
            <person name="Lopez J."/>
            <person name="Manak J.R."/>
            <person name="Muller J."/>
            <person name="Pangilinan J."/>
            <person name="Patwardhan R.P."/>
            <person name="Pitluck S."/>
            <person name="Pritham E.J."/>
            <person name="Rechtsteiner A."/>
            <person name="Rho M."/>
            <person name="Rogozin I.B."/>
            <person name="Sakarya O."/>
            <person name="Salamov A."/>
            <person name="Schaack S."/>
            <person name="Shapiro H."/>
            <person name="Shiga Y."/>
            <person name="Skalitzky C."/>
            <person name="Smith Z."/>
            <person name="Souvorov A."/>
            <person name="Sung W."/>
            <person name="Tang Z."/>
            <person name="Tsuchiya D."/>
            <person name="Tu H."/>
            <person name="Vos H."/>
            <person name="Wang M."/>
            <person name="Wolf Y.I."/>
            <person name="Yamagata H."/>
            <person name="Yamada T."/>
            <person name="Ye Y."/>
            <person name="Shaw J.R."/>
            <person name="Andrews J."/>
            <person name="Crease T.J."/>
            <person name="Tang H."/>
            <person name="Lucas S.M."/>
            <person name="Robertson H.M."/>
            <person name="Bork P."/>
            <person name="Koonin E.V."/>
            <person name="Zdobnov E.M."/>
            <person name="Grigoriev I.V."/>
            <person name="Lynch M."/>
            <person name="Boore J.L."/>
        </authorList>
    </citation>
    <scope>NUCLEOTIDE SEQUENCE [LARGE SCALE GENOMIC DNA]</scope>
</reference>